<sequence>MKTLSERLQIQSVEVEEVSVEAIKAGRSVANDISKSEDTLDGGTLDEVVVTPDRTRGHGLM</sequence>
<accession>A0ABV9K9N2</accession>
<dbReference type="RefSeq" id="WP_380080121.1">
    <property type="nucleotide sequence ID" value="NZ_JBHSGO010000214.1"/>
</dbReference>
<dbReference type="Proteomes" id="UP001596020">
    <property type="component" value="Unassembled WGS sequence"/>
</dbReference>
<reference evidence="3" key="1">
    <citation type="journal article" date="2019" name="Int. J. Syst. Evol. Microbiol.">
        <title>The Global Catalogue of Microorganisms (GCM) 10K type strain sequencing project: providing services to taxonomists for standard genome sequencing and annotation.</title>
        <authorList>
            <consortium name="The Broad Institute Genomics Platform"/>
            <consortium name="The Broad Institute Genome Sequencing Center for Infectious Disease"/>
            <person name="Wu L."/>
            <person name="Ma J."/>
        </authorList>
    </citation>
    <scope>NUCLEOTIDE SEQUENCE [LARGE SCALE GENOMIC DNA]</scope>
    <source>
        <strain evidence="3">CGMCC 4.7357</strain>
    </source>
</reference>
<name>A0ABV9K9N2_9PORP</name>
<proteinExistence type="predicted"/>
<evidence type="ECO:0000256" key="1">
    <source>
        <dbReference type="SAM" id="MobiDB-lite"/>
    </source>
</evidence>
<dbReference type="EMBL" id="JBHSGO010000214">
    <property type="protein sequence ID" value="MFC4666752.1"/>
    <property type="molecule type" value="Genomic_DNA"/>
</dbReference>
<protein>
    <submittedName>
        <fullName evidence="2">Uncharacterized protein</fullName>
    </submittedName>
</protein>
<keyword evidence="3" id="KW-1185">Reference proteome</keyword>
<organism evidence="2 3">
    <name type="scientific">Falsiporphyromonas endometrii</name>
    <dbReference type="NCBI Taxonomy" id="1387297"/>
    <lineage>
        <taxon>Bacteria</taxon>
        <taxon>Pseudomonadati</taxon>
        <taxon>Bacteroidota</taxon>
        <taxon>Bacteroidia</taxon>
        <taxon>Bacteroidales</taxon>
        <taxon>Porphyromonadaceae</taxon>
        <taxon>Falsiporphyromonas</taxon>
    </lineage>
</organism>
<feature type="region of interest" description="Disordered" evidence="1">
    <location>
        <begin position="35"/>
        <end position="61"/>
    </location>
</feature>
<gene>
    <name evidence="2" type="ORF">ACFO3G_09130</name>
</gene>
<evidence type="ECO:0000313" key="3">
    <source>
        <dbReference type="Proteomes" id="UP001596020"/>
    </source>
</evidence>
<comment type="caution">
    <text evidence="2">The sequence shown here is derived from an EMBL/GenBank/DDBJ whole genome shotgun (WGS) entry which is preliminary data.</text>
</comment>
<evidence type="ECO:0000313" key="2">
    <source>
        <dbReference type="EMBL" id="MFC4666752.1"/>
    </source>
</evidence>